<proteinExistence type="inferred from homology"/>
<comment type="similarity">
    <text evidence="2">Belongs to the cation diffusion facilitator (CDF) transporter (TC 2.A.4) family. SLC30A subfamily.</text>
</comment>
<sequence length="1083" mass="116037">MEALDLPLPVNLEVEALNLATLQEAYENVEQFQHEARLKLFKALAYHAIQPGTPTLDAALTALCSSAAYLLPETPEYQLAQYAQHFRTMSETVSQMTKDLAQQQAESDLGEQFSEFRAHLHQGQLTEASWCLVRLRKTLLEARQQQHALQERVHSAAGSGAAEAGAAVQAGDVGAMQAAASVAETLEHHCSRCEQQLKQVLDEGCKAMARLLPHHHHHHHQGPSSLPDAPFSTSSPGKGGALFMCGNPVLPSDVLQGSGEGYSSSEGVVEVKATEIWGAASVLGELQSRLHAMSDMLVQGVLVPLLGGGHVLRLEKSPEQATELPSPTQHSRAAGGVSPPGSEPSSSRSLRHQGSSMSMQARKCRSGCTLVWQVPDAPQEAATAVESACLTLLKLLVNVIFDLDEGLLKAFGEALWPRLADAYVAHHVQPIVRASVAEGAAMDGLVEEAAGLEEWAESCGLLEEPYLVPAVEAAVGRVLGATQTRHLAAARTLLMTDLMPQHAGEPILVGQPLALDSPFYQRLLHGECSQWELADPPCGVAEDGSMLAKGQYRVGPAVMQLAALAGEVLREAAESGNKVAARALVGSVHKFALLARELPPSLPPSAAASLRGVPLLSFVHHNSLLHLADALLLLQTSHAAALEPLTEEPLGFVREALLLRHAAQQVLKEQVTQQVQHLHELMAGLQGLRWVGLSGTAQAGIASRRAVAQVLHSLGRWGRIVTDTLMPESIIEVCCQCMAAICSTVVADIMAKSDIGIDDCRELRDILGPLVSDALPVLIPTPQPGTQQGQRAPGSSEGVEGKRDAQQQQQQQQAAASGAGAEASNGREVAGECHGPCGKGDGEVCAPGEGLDELAQQQERGGGSRHFSSATDEEACSSKPHLHHGHDDEHDHGNEHGHNHAHGHDHEHEHGHGHGHEHGHGHTHENLNMRSALLHVVGDLLQSIGVALAGLLIWYKQDDPRWALADPICTFIFAALVLLTTQGIIKDIIHILMERTPVQHDLAEMYEAMVQIDGVHDVHDLHVWNLSMGLPILSAHVNVDADALADSVLKKLEQFSRKRGIRHSTVQICNPSGFLRTGNEDRV</sequence>
<evidence type="ECO:0000259" key="13">
    <source>
        <dbReference type="Pfam" id="PF20666"/>
    </source>
</evidence>
<keyword evidence="3" id="KW-0813">Transport</keyword>
<dbReference type="InterPro" id="IPR027470">
    <property type="entry name" value="Cation_efflux_CTD"/>
</dbReference>
<dbReference type="GO" id="GO:0005886">
    <property type="term" value="C:plasma membrane"/>
    <property type="evidence" value="ECO:0007669"/>
    <property type="project" value="TreeGrafter"/>
</dbReference>
<feature type="transmembrane region" description="Helical" evidence="10">
    <location>
        <begin position="932"/>
        <end position="955"/>
    </location>
</feature>
<evidence type="ECO:0000256" key="3">
    <source>
        <dbReference type="ARBA" id="ARBA00022448"/>
    </source>
</evidence>
<feature type="transmembrane region" description="Helical" evidence="10">
    <location>
        <begin position="962"/>
        <end position="985"/>
    </location>
</feature>
<feature type="domain" description="Cation efflux protein cytoplasmic" evidence="12">
    <location>
        <begin position="1000"/>
        <end position="1068"/>
    </location>
</feature>
<dbReference type="Gene3D" id="1.20.1510.10">
    <property type="entry name" value="Cation efflux protein transmembrane domain"/>
    <property type="match status" value="1"/>
</dbReference>
<keyword evidence="8 10" id="KW-0472">Membrane</keyword>
<dbReference type="PANTHER" id="PTHR11562:SF17">
    <property type="entry name" value="RE54080P-RELATED"/>
    <property type="match status" value="1"/>
</dbReference>
<evidence type="ECO:0000313" key="14">
    <source>
        <dbReference type="EMBL" id="CAE0487934.1"/>
    </source>
</evidence>
<evidence type="ECO:0000256" key="9">
    <source>
        <dbReference type="SAM" id="MobiDB-lite"/>
    </source>
</evidence>
<feature type="domain" description="Centromere/kinetochore protein zw10 C-terminal" evidence="13">
    <location>
        <begin position="553"/>
        <end position="679"/>
    </location>
</feature>
<keyword evidence="5" id="KW-0864">Zinc transport</keyword>
<name>A0A7S3QNL1_DUNTE</name>
<dbReference type="InterPro" id="IPR046362">
    <property type="entry name" value="Zw10/DSL1_C_sf"/>
</dbReference>
<dbReference type="GO" id="GO:0005385">
    <property type="term" value="F:zinc ion transmembrane transporter activity"/>
    <property type="evidence" value="ECO:0007669"/>
    <property type="project" value="TreeGrafter"/>
</dbReference>
<feature type="region of interest" description="Disordered" evidence="9">
    <location>
        <begin position="856"/>
        <end position="924"/>
    </location>
</feature>
<dbReference type="InterPro" id="IPR050681">
    <property type="entry name" value="CDF/SLC30A"/>
</dbReference>
<dbReference type="SUPFAM" id="SSF161111">
    <property type="entry name" value="Cation efflux protein transmembrane domain-like"/>
    <property type="match status" value="1"/>
</dbReference>
<evidence type="ECO:0000256" key="6">
    <source>
        <dbReference type="ARBA" id="ARBA00022989"/>
    </source>
</evidence>
<dbReference type="AlphaFoldDB" id="A0A7S3QNL1"/>
<evidence type="ECO:0000259" key="11">
    <source>
        <dbReference type="Pfam" id="PF01545"/>
    </source>
</evidence>
<feature type="compositionally biased region" description="Basic and acidic residues" evidence="9">
    <location>
        <begin position="885"/>
        <end position="924"/>
    </location>
</feature>
<feature type="compositionally biased region" description="Polar residues" evidence="9">
    <location>
        <begin position="319"/>
        <end position="331"/>
    </location>
</feature>
<feature type="region of interest" description="Disordered" evidence="9">
    <location>
        <begin position="318"/>
        <end position="356"/>
    </location>
</feature>
<dbReference type="InterPro" id="IPR058533">
    <property type="entry name" value="Cation_efflux_TM"/>
</dbReference>
<feature type="compositionally biased region" description="Low complexity" evidence="9">
    <location>
        <begin position="806"/>
        <end position="824"/>
    </location>
</feature>
<dbReference type="SUPFAM" id="SSF160240">
    <property type="entry name" value="Cation efflux protein cytoplasmic domain-like"/>
    <property type="match status" value="1"/>
</dbReference>
<keyword evidence="7" id="KW-0406">Ion transport</keyword>
<dbReference type="NCBIfam" id="TIGR01297">
    <property type="entry name" value="CDF"/>
    <property type="match status" value="1"/>
</dbReference>
<dbReference type="PANTHER" id="PTHR11562">
    <property type="entry name" value="CATION EFFLUX PROTEIN/ ZINC TRANSPORTER"/>
    <property type="match status" value="1"/>
</dbReference>
<feature type="domain" description="Cation efflux protein transmembrane" evidence="11">
    <location>
        <begin position="919"/>
        <end position="993"/>
    </location>
</feature>
<evidence type="ECO:0000256" key="2">
    <source>
        <dbReference type="ARBA" id="ARBA00008873"/>
    </source>
</evidence>
<evidence type="ECO:0000256" key="8">
    <source>
        <dbReference type="ARBA" id="ARBA00023136"/>
    </source>
</evidence>
<evidence type="ECO:0000259" key="12">
    <source>
        <dbReference type="Pfam" id="PF16916"/>
    </source>
</evidence>
<dbReference type="Pfam" id="PF01545">
    <property type="entry name" value="Cation_efflux"/>
    <property type="match status" value="1"/>
</dbReference>
<gene>
    <name evidence="14" type="ORF">DTER00134_LOCUS2984</name>
</gene>
<dbReference type="Pfam" id="PF16916">
    <property type="entry name" value="ZT_dimer"/>
    <property type="match status" value="1"/>
</dbReference>
<evidence type="ECO:0000256" key="7">
    <source>
        <dbReference type="ARBA" id="ARBA00023065"/>
    </source>
</evidence>
<feature type="region of interest" description="Disordered" evidence="9">
    <location>
        <begin position="215"/>
        <end position="237"/>
    </location>
</feature>
<comment type="subcellular location">
    <subcellularLocation>
        <location evidence="1">Membrane</location>
        <topology evidence="1">Multi-pass membrane protein</topology>
    </subcellularLocation>
</comment>
<accession>A0A7S3QNL1</accession>
<reference evidence="14" key="1">
    <citation type="submission" date="2021-01" db="EMBL/GenBank/DDBJ databases">
        <authorList>
            <person name="Corre E."/>
            <person name="Pelletier E."/>
            <person name="Niang G."/>
            <person name="Scheremetjew M."/>
            <person name="Finn R."/>
            <person name="Kale V."/>
            <person name="Holt S."/>
            <person name="Cochrane G."/>
            <person name="Meng A."/>
            <person name="Brown T."/>
            <person name="Cohen L."/>
        </authorList>
    </citation>
    <scope>NUCLEOTIDE SEQUENCE</scope>
    <source>
        <strain evidence="14">CCMP1320</strain>
    </source>
</reference>
<keyword evidence="4 10" id="KW-0812">Transmembrane</keyword>
<evidence type="ECO:0000256" key="1">
    <source>
        <dbReference type="ARBA" id="ARBA00004141"/>
    </source>
</evidence>
<dbReference type="Gene3D" id="1.10.357.150">
    <property type="match status" value="1"/>
</dbReference>
<dbReference type="InterPro" id="IPR027469">
    <property type="entry name" value="Cation_efflux_TMD_sf"/>
</dbReference>
<evidence type="ECO:0000256" key="10">
    <source>
        <dbReference type="SAM" id="Phobius"/>
    </source>
</evidence>
<evidence type="ECO:0000256" key="5">
    <source>
        <dbReference type="ARBA" id="ARBA00022906"/>
    </source>
</evidence>
<dbReference type="InterPro" id="IPR036837">
    <property type="entry name" value="Cation_efflux_CTD_sf"/>
</dbReference>
<feature type="compositionally biased region" description="Low complexity" evidence="9">
    <location>
        <begin position="335"/>
        <end position="356"/>
    </location>
</feature>
<dbReference type="InterPro" id="IPR002524">
    <property type="entry name" value="Cation_efflux"/>
</dbReference>
<dbReference type="InterPro" id="IPR048343">
    <property type="entry name" value="ZW10_C"/>
</dbReference>
<organism evidence="14">
    <name type="scientific">Dunaliella tertiolecta</name>
    <name type="common">Green alga</name>
    <dbReference type="NCBI Taxonomy" id="3047"/>
    <lineage>
        <taxon>Eukaryota</taxon>
        <taxon>Viridiplantae</taxon>
        <taxon>Chlorophyta</taxon>
        <taxon>core chlorophytes</taxon>
        <taxon>Chlorophyceae</taxon>
        <taxon>CS clade</taxon>
        <taxon>Chlamydomonadales</taxon>
        <taxon>Dunaliellaceae</taxon>
        <taxon>Dunaliella</taxon>
    </lineage>
</organism>
<feature type="region of interest" description="Disordered" evidence="9">
    <location>
        <begin position="777"/>
        <end position="834"/>
    </location>
</feature>
<protein>
    <submittedName>
        <fullName evidence="14">Uncharacterized protein</fullName>
    </submittedName>
</protein>
<keyword evidence="6 10" id="KW-1133">Transmembrane helix</keyword>
<evidence type="ECO:0000256" key="4">
    <source>
        <dbReference type="ARBA" id="ARBA00022692"/>
    </source>
</evidence>
<keyword evidence="5" id="KW-0862">Zinc</keyword>
<dbReference type="Pfam" id="PF20666">
    <property type="entry name" value="ZW10_C"/>
    <property type="match status" value="1"/>
</dbReference>
<dbReference type="EMBL" id="HBIP01005896">
    <property type="protein sequence ID" value="CAE0487934.1"/>
    <property type="molecule type" value="Transcribed_RNA"/>
</dbReference>